<dbReference type="Pfam" id="PF13424">
    <property type="entry name" value="TPR_12"/>
    <property type="match status" value="1"/>
</dbReference>
<protein>
    <submittedName>
        <fullName evidence="3">Kinase domain protein</fullName>
    </submittedName>
</protein>
<dbReference type="InterPro" id="IPR011990">
    <property type="entry name" value="TPR-like_helical_dom_sf"/>
</dbReference>
<dbReference type="InterPro" id="IPR008271">
    <property type="entry name" value="Ser/Thr_kinase_AS"/>
</dbReference>
<dbReference type="Gene3D" id="3.30.200.20">
    <property type="entry name" value="Phosphorylase Kinase, domain 1"/>
    <property type="match status" value="1"/>
</dbReference>
<dbReference type="GO" id="GO:0044773">
    <property type="term" value="P:mitotic DNA damage checkpoint signaling"/>
    <property type="evidence" value="ECO:0007669"/>
    <property type="project" value="TreeGrafter"/>
</dbReference>
<dbReference type="GO" id="GO:0004674">
    <property type="term" value="F:protein serine/threonine kinase activity"/>
    <property type="evidence" value="ECO:0007669"/>
    <property type="project" value="TreeGrafter"/>
</dbReference>
<dbReference type="InterPro" id="IPR011009">
    <property type="entry name" value="Kinase-like_dom_sf"/>
</dbReference>
<dbReference type="PANTHER" id="PTHR44167">
    <property type="entry name" value="OVARIAN-SPECIFIC SERINE/THREONINE-PROTEIN KINASE LOK-RELATED"/>
    <property type="match status" value="1"/>
</dbReference>
<evidence type="ECO:0000313" key="3">
    <source>
        <dbReference type="EMBL" id="EAS01238.2"/>
    </source>
</evidence>
<dbReference type="InterPro" id="IPR000719">
    <property type="entry name" value="Prot_kinase_dom"/>
</dbReference>
<organism evidence="3 4">
    <name type="scientific">Tetrahymena thermophila (strain SB210)</name>
    <dbReference type="NCBI Taxonomy" id="312017"/>
    <lineage>
        <taxon>Eukaryota</taxon>
        <taxon>Sar</taxon>
        <taxon>Alveolata</taxon>
        <taxon>Ciliophora</taxon>
        <taxon>Intramacronucleata</taxon>
        <taxon>Oligohymenophorea</taxon>
        <taxon>Hymenostomatida</taxon>
        <taxon>Tetrahymenina</taxon>
        <taxon>Tetrahymenidae</taxon>
        <taxon>Tetrahymena</taxon>
    </lineage>
</organism>
<dbReference type="KEGG" id="tet:TTHERM_00147490"/>
<dbReference type="InParanoid" id="I7ML61"/>
<dbReference type="AlphaFoldDB" id="I7ML61"/>
<feature type="domain" description="Protein kinase" evidence="2">
    <location>
        <begin position="587"/>
        <end position="970"/>
    </location>
</feature>
<dbReference type="SUPFAM" id="SSF56112">
    <property type="entry name" value="Protein kinase-like (PK-like)"/>
    <property type="match status" value="1"/>
</dbReference>
<dbReference type="Pfam" id="PF00069">
    <property type="entry name" value="Pkinase"/>
    <property type="match status" value="1"/>
</dbReference>
<evidence type="ECO:0000313" key="4">
    <source>
        <dbReference type="Proteomes" id="UP000009168"/>
    </source>
</evidence>
<dbReference type="PANTHER" id="PTHR44167:SF24">
    <property type="entry name" value="SERINE_THREONINE-PROTEIN KINASE CHK2"/>
    <property type="match status" value="1"/>
</dbReference>
<dbReference type="Gene3D" id="1.25.40.10">
    <property type="entry name" value="Tetratricopeptide repeat domain"/>
    <property type="match status" value="1"/>
</dbReference>
<evidence type="ECO:0000256" key="1">
    <source>
        <dbReference type="SAM" id="Coils"/>
    </source>
</evidence>
<dbReference type="GO" id="GO:0005524">
    <property type="term" value="F:ATP binding"/>
    <property type="evidence" value="ECO:0007669"/>
    <property type="project" value="InterPro"/>
</dbReference>
<name>I7ML61_TETTS</name>
<reference evidence="4" key="1">
    <citation type="journal article" date="2006" name="PLoS Biol.">
        <title>Macronuclear genome sequence of the ciliate Tetrahymena thermophila, a model eukaryote.</title>
        <authorList>
            <person name="Eisen J.A."/>
            <person name="Coyne R.S."/>
            <person name="Wu M."/>
            <person name="Wu D."/>
            <person name="Thiagarajan M."/>
            <person name="Wortman J.R."/>
            <person name="Badger J.H."/>
            <person name="Ren Q."/>
            <person name="Amedeo P."/>
            <person name="Jones K.M."/>
            <person name="Tallon L.J."/>
            <person name="Delcher A.L."/>
            <person name="Salzberg S.L."/>
            <person name="Silva J.C."/>
            <person name="Haas B.J."/>
            <person name="Majoros W.H."/>
            <person name="Farzad M."/>
            <person name="Carlton J.M."/>
            <person name="Smith R.K. Jr."/>
            <person name="Garg J."/>
            <person name="Pearlman R.E."/>
            <person name="Karrer K.M."/>
            <person name="Sun L."/>
            <person name="Manning G."/>
            <person name="Elde N.C."/>
            <person name="Turkewitz A.P."/>
            <person name="Asai D.J."/>
            <person name="Wilkes D.E."/>
            <person name="Wang Y."/>
            <person name="Cai H."/>
            <person name="Collins K."/>
            <person name="Stewart B.A."/>
            <person name="Lee S.R."/>
            <person name="Wilamowska K."/>
            <person name="Weinberg Z."/>
            <person name="Ruzzo W.L."/>
            <person name="Wloga D."/>
            <person name="Gaertig J."/>
            <person name="Frankel J."/>
            <person name="Tsao C.-C."/>
            <person name="Gorovsky M.A."/>
            <person name="Keeling P.J."/>
            <person name="Waller R.F."/>
            <person name="Patron N.J."/>
            <person name="Cherry J.M."/>
            <person name="Stover N.A."/>
            <person name="Krieger C.J."/>
            <person name="del Toro C."/>
            <person name="Ryder H.F."/>
            <person name="Williamson S.C."/>
            <person name="Barbeau R.A."/>
            <person name="Hamilton E.P."/>
            <person name="Orias E."/>
        </authorList>
    </citation>
    <scope>NUCLEOTIDE SEQUENCE [LARGE SCALE GENOMIC DNA]</scope>
    <source>
        <strain evidence="4">SB210</strain>
    </source>
</reference>
<dbReference type="CDD" id="cd00180">
    <property type="entry name" value="PKc"/>
    <property type="match status" value="1"/>
</dbReference>
<dbReference type="STRING" id="312017.I7ML61"/>
<dbReference type="SMART" id="SM00028">
    <property type="entry name" value="TPR"/>
    <property type="match status" value="2"/>
</dbReference>
<dbReference type="SMART" id="SM00220">
    <property type="entry name" value="S_TKc"/>
    <property type="match status" value="1"/>
</dbReference>
<dbReference type="Gene3D" id="1.10.510.10">
    <property type="entry name" value="Transferase(Phosphotransferase) domain 1"/>
    <property type="match status" value="1"/>
</dbReference>
<keyword evidence="3" id="KW-0418">Kinase</keyword>
<keyword evidence="1" id="KW-0175">Coiled coil</keyword>
<keyword evidence="4" id="KW-1185">Reference proteome</keyword>
<dbReference type="RefSeq" id="XP_001021483.2">
    <property type="nucleotide sequence ID" value="XM_001021483.2"/>
</dbReference>
<dbReference type="OrthoDB" id="69842at2759"/>
<dbReference type="GO" id="GO:0005634">
    <property type="term" value="C:nucleus"/>
    <property type="evidence" value="ECO:0007669"/>
    <property type="project" value="TreeGrafter"/>
</dbReference>
<proteinExistence type="predicted"/>
<evidence type="ECO:0000259" key="2">
    <source>
        <dbReference type="PROSITE" id="PS50011"/>
    </source>
</evidence>
<keyword evidence="3" id="KW-0808">Transferase</keyword>
<feature type="coiled-coil region" evidence="1">
    <location>
        <begin position="445"/>
        <end position="472"/>
    </location>
</feature>
<accession>I7ML61</accession>
<dbReference type="eggNOG" id="KOG0588">
    <property type="taxonomic scope" value="Eukaryota"/>
</dbReference>
<dbReference type="EMBL" id="GG662603">
    <property type="protein sequence ID" value="EAS01238.2"/>
    <property type="molecule type" value="Genomic_DNA"/>
</dbReference>
<dbReference type="PROSITE" id="PS50011">
    <property type="entry name" value="PROTEIN_KINASE_DOM"/>
    <property type="match status" value="1"/>
</dbReference>
<gene>
    <name evidence="3" type="ORF">TTHERM_00147490</name>
</gene>
<sequence>MRHQRFDSFINEQVSNTNNSTQRVNLSQTQNIQKRTKCYSNYENARQNQIIQNNIFQERGKDFLNKTFSIQHSAQLKNSNARQREEINYIQDSYQPAYQLDNINVTLGYQKQEYKAQNAFQQYSLKINGKEINDQQAKIRSKSHLGENDQAHNSSQNQNNHLKIPQLQPQIKKSPLEDTKQEIQSQKFDKPTDYLFKINVKTSEKQQLNKQQLSFSTGKQNSIFMQNGNSNSFEKNQNTLNQHRQIRSYSSNQKQYTNQSYLSNMEQKQSYLSISQFNDQPLNEPKIKPIIKNIQDFKNQNSLQIQNLNRKSNLTTRIASRMSNISYAYSSINSTNGKSSYMNKKRTITDQDQDDDDSVDDGVTGEKDEYSLLIKCEKKIKNSIKVLQRCIDQSQNVQNILNQNKEKYEREGNKEMLELLKNISNKQNNENDFSEELKQTNSVNYKQNQKQNKQLQIQISNQSEDFQQKNQNGTQDDQLQMDHMDLHSNKNIQNQQMVLKKQIQESLKKIEKYLDYSVQASKQSTIQMEQTAFLNEVNIQINEIYLKEESIVHKTINLFLFNKQTISVDLYYSNYETLPFDFKELESNKIHLLGQGTFGKVYKAKLLPKEQRYQHQSSSQHTKKRNNRDLLSLLKQQQDPIIEDEFYALKVIKCKNMNELEKKSQEIIIEYYLMQRQFRHSCNLILPVYYIQQNDQLDLLFLKQLADFNFTQLLNKRREKYLVYTEGELLQIFKMLLRIIKDMHDRNVAHRDIKPSNFVFFKKDRSWKLIDYGTAKIEMDLKQVKEYNFCGTRLYAIPKISQMKNFGELSSKVRMSLKAYDIYSLGITFIKIKKLLINPFDQKALKQILTSGTLDDETLLSNKIINQLINPNEEFRINLDLNDLIQEIEDKQHSKEDNIPNDYGVMFDHHSDFDYSKQKLEDEDQFERALTLKKINKTDGALSILFSLLDKDIQSKLKANVLNQIGQIYIIKGNYLQSLKYLEKSKELILQLYPKGSTKQGELFEDLGSVHFLLNKRDEGLDFFKKCYKIYKRNPLECSYKINKLKSKIQTYGIELAQINEIADKKYLKNQNEPQSRQSEKIENINYTKSRSIQFQI</sequence>
<dbReference type="InterPro" id="IPR019734">
    <property type="entry name" value="TPR_rpt"/>
</dbReference>
<dbReference type="Proteomes" id="UP000009168">
    <property type="component" value="Unassembled WGS sequence"/>
</dbReference>
<dbReference type="GO" id="GO:0005737">
    <property type="term" value="C:cytoplasm"/>
    <property type="evidence" value="ECO:0007669"/>
    <property type="project" value="TreeGrafter"/>
</dbReference>
<dbReference type="GeneID" id="7844920"/>
<dbReference type="SUPFAM" id="SSF48452">
    <property type="entry name" value="TPR-like"/>
    <property type="match status" value="1"/>
</dbReference>
<dbReference type="PROSITE" id="PS00108">
    <property type="entry name" value="PROTEIN_KINASE_ST"/>
    <property type="match status" value="1"/>
</dbReference>